<dbReference type="Proteomes" id="UP000446866">
    <property type="component" value="Unassembled WGS sequence"/>
</dbReference>
<dbReference type="InterPro" id="IPR017871">
    <property type="entry name" value="ABC_transporter-like_CS"/>
</dbReference>
<dbReference type="InterPro" id="IPR050763">
    <property type="entry name" value="ABC_transporter_ATP-binding"/>
</dbReference>
<protein>
    <submittedName>
        <fullName evidence="9">ABC transporter ATP-binding protein</fullName>
    </submittedName>
</protein>
<dbReference type="GO" id="GO:0005886">
    <property type="term" value="C:plasma membrane"/>
    <property type="evidence" value="ECO:0007669"/>
    <property type="project" value="UniProtKB-SubCell"/>
</dbReference>
<dbReference type="GO" id="GO:0005524">
    <property type="term" value="F:ATP binding"/>
    <property type="evidence" value="ECO:0007669"/>
    <property type="project" value="UniProtKB-KW"/>
</dbReference>
<dbReference type="InterPro" id="IPR003439">
    <property type="entry name" value="ABC_transporter-like_ATP-bd"/>
</dbReference>
<dbReference type="PROSITE" id="PS00211">
    <property type="entry name" value="ABC_TRANSPORTER_1"/>
    <property type="match status" value="1"/>
</dbReference>
<feature type="domain" description="ABC transporter" evidence="8">
    <location>
        <begin position="5"/>
        <end position="229"/>
    </location>
</feature>
<evidence type="ECO:0000256" key="4">
    <source>
        <dbReference type="ARBA" id="ARBA00022741"/>
    </source>
</evidence>
<keyword evidence="10" id="KW-1185">Reference proteome</keyword>
<dbReference type="FunFam" id="3.40.50.300:FF:000589">
    <property type="entry name" value="ABC transporter, ATP-binding subunit"/>
    <property type="match status" value="1"/>
</dbReference>
<keyword evidence="4" id="KW-0547">Nucleotide-binding</keyword>
<keyword evidence="6" id="KW-1278">Translocase</keyword>
<evidence type="ECO:0000313" key="9">
    <source>
        <dbReference type="EMBL" id="NBH61170.1"/>
    </source>
</evidence>
<dbReference type="Pfam" id="PF00005">
    <property type="entry name" value="ABC_tran"/>
    <property type="match status" value="1"/>
</dbReference>
<evidence type="ECO:0000313" key="10">
    <source>
        <dbReference type="Proteomes" id="UP000446866"/>
    </source>
</evidence>
<dbReference type="PANTHER" id="PTHR42711">
    <property type="entry name" value="ABC TRANSPORTER ATP-BINDING PROTEIN"/>
    <property type="match status" value="1"/>
</dbReference>
<accession>A0A845QGL4</accession>
<dbReference type="PANTHER" id="PTHR42711:SF13">
    <property type="entry name" value="ABC TRANSPORTER, ATP-BINDING PROTEIN"/>
    <property type="match status" value="1"/>
</dbReference>
<gene>
    <name evidence="9" type="ORF">D0435_05830</name>
</gene>
<dbReference type="InterPro" id="IPR003593">
    <property type="entry name" value="AAA+_ATPase"/>
</dbReference>
<keyword evidence="3" id="KW-1003">Cell membrane</keyword>
<evidence type="ECO:0000256" key="3">
    <source>
        <dbReference type="ARBA" id="ARBA00022475"/>
    </source>
</evidence>
<sequence length="277" mass="30686">MEQAIKVTHLSKRFKDTAALSDVSFEIKKGEIFGYLGPSGAGKTTTIKLLSGQLSADSGEISLFGTSPFDSEIRDRIGIMSDNSGLYDKMTVYENLKLFADIYQVSREKIDDVLKRIGMEDAVKKPVEKLSKGMRQRLIFARTILHNPEILFLDEPTANLDPATAEEVRSLVLQMKEQGTTVFLTTHNMEEANELCDRIAFLNCGKIIECGSPYDLKLKYAKKQVKVTTASEEVLLPLEADKLSAYLAGAGEIKMIHSIEPSLKEVFLALTEEGGRA</sequence>
<evidence type="ECO:0000256" key="5">
    <source>
        <dbReference type="ARBA" id="ARBA00022840"/>
    </source>
</evidence>
<dbReference type="SUPFAM" id="SSF52540">
    <property type="entry name" value="P-loop containing nucleoside triphosphate hydrolases"/>
    <property type="match status" value="1"/>
</dbReference>
<evidence type="ECO:0000256" key="6">
    <source>
        <dbReference type="ARBA" id="ARBA00022967"/>
    </source>
</evidence>
<dbReference type="PROSITE" id="PS50893">
    <property type="entry name" value="ABC_TRANSPORTER_2"/>
    <property type="match status" value="1"/>
</dbReference>
<comment type="caution">
    <text evidence="9">The sequence shown here is derived from an EMBL/GenBank/DDBJ whole genome shotgun (WGS) entry which is preliminary data.</text>
</comment>
<dbReference type="Gene3D" id="3.40.50.300">
    <property type="entry name" value="P-loop containing nucleotide triphosphate hydrolases"/>
    <property type="match status" value="1"/>
</dbReference>
<evidence type="ECO:0000256" key="7">
    <source>
        <dbReference type="ARBA" id="ARBA00023136"/>
    </source>
</evidence>
<keyword evidence="7" id="KW-0472">Membrane</keyword>
<dbReference type="CDD" id="cd03230">
    <property type="entry name" value="ABC_DR_subfamily_A"/>
    <property type="match status" value="1"/>
</dbReference>
<dbReference type="AlphaFoldDB" id="A0A845QGL4"/>
<evidence type="ECO:0000256" key="2">
    <source>
        <dbReference type="ARBA" id="ARBA00022448"/>
    </source>
</evidence>
<dbReference type="EMBL" id="QXWK01000009">
    <property type="protein sequence ID" value="NBH61170.1"/>
    <property type="molecule type" value="Genomic_DNA"/>
</dbReference>
<comment type="subcellular location">
    <subcellularLocation>
        <location evidence="1">Cell membrane</location>
    </subcellularLocation>
</comment>
<evidence type="ECO:0000259" key="8">
    <source>
        <dbReference type="PROSITE" id="PS50893"/>
    </source>
</evidence>
<dbReference type="InterPro" id="IPR027417">
    <property type="entry name" value="P-loop_NTPase"/>
</dbReference>
<dbReference type="SMART" id="SM00382">
    <property type="entry name" value="AAA"/>
    <property type="match status" value="1"/>
</dbReference>
<dbReference type="GO" id="GO:0016887">
    <property type="term" value="F:ATP hydrolysis activity"/>
    <property type="evidence" value="ECO:0007669"/>
    <property type="project" value="InterPro"/>
</dbReference>
<reference evidence="9 10" key="1">
    <citation type="submission" date="2018-08" db="EMBL/GenBank/DDBJ databases">
        <title>Murine metabolic-syndrome-specific gut microbial biobank.</title>
        <authorList>
            <person name="Liu C."/>
        </authorList>
    </citation>
    <scope>NUCLEOTIDE SEQUENCE [LARGE SCALE GENOMIC DNA]</scope>
    <source>
        <strain evidence="9 10">28</strain>
    </source>
</reference>
<evidence type="ECO:0000256" key="1">
    <source>
        <dbReference type="ARBA" id="ARBA00004236"/>
    </source>
</evidence>
<name>A0A845QGL4_9FIRM</name>
<organism evidence="9 10">
    <name type="scientific">Anaerotruncus colihominis</name>
    <dbReference type="NCBI Taxonomy" id="169435"/>
    <lineage>
        <taxon>Bacteria</taxon>
        <taxon>Bacillati</taxon>
        <taxon>Bacillota</taxon>
        <taxon>Clostridia</taxon>
        <taxon>Eubacteriales</taxon>
        <taxon>Oscillospiraceae</taxon>
        <taxon>Anaerotruncus</taxon>
    </lineage>
</organism>
<keyword evidence="5 9" id="KW-0067">ATP-binding</keyword>
<keyword evidence="2" id="KW-0813">Transport</keyword>
<dbReference type="RefSeq" id="WP_160201446.1">
    <property type="nucleotide sequence ID" value="NZ_QXWK01000009.1"/>
</dbReference>
<proteinExistence type="predicted"/>